<dbReference type="AlphaFoldDB" id="A0A2U9B3H2"/>
<proteinExistence type="predicted"/>
<organism evidence="1 3">
    <name type="scientific">Scophthalmus maximus</name>
    <name type="common">Turbot</name>
    <name type="synonym">Psetta maxima</name>
    <dbReference type="NCBI Taxonomy" id="52904"/>
    <lineage>
        <taxon>Eukaryota</taxon>
        <taxon>Metazoa</taxon>
        <taxon>Chordata</taxon>
        <taxon>Craniata</taxon>
        <taxon>Vertebrata</taxon>
        <taxon>Euteleostomi</taxon>
        <taxon>Actinopterygii</taxon>
        <taxon>Neopterygii</taxon>
        <taxon>Teleostei</taxon>
        <taxon>Neoteleostei</taxon>
        <taxon>Acanthomorphata</taxon>
        <taxon>Carangaria</taxon>
        <taxon>Pleuronectiformes</taxon>
        <taxon>Pleuronectoidei</taxon>
        <taxon>Scophthalmidae</taxon>
        <taxon>Scophthalmus</taxon>
    </lineage>
</organism>
<accession>A0A2U9B3H2</accession>
<protein>
    <submittedName>
        <fullName evidence="1">Uncharacterized protein</fullName>
    </submittedName>
</protein>
<name>A0A2U9B3H2_SCOMX</name>
<keyword evidence="3" id="KW-1185">Reference proteome</keyword>
<dbReference type="Proteomes" id="UP000438429">
    <property type="component" value="Unassembled WGS sequence"/>
</dbReference>
<evidence type="ECO:0000313" key="1">
    <source>
        <dbReference type="EMBL" id="AWO98504.1"/>
    </source>
</evidence>
<reference evidence="2 4" key="2">
    <citation type="submission" date="2019-06" db="EMBL/GenBank/DDBJ databases">
        <title>Draft genomes of female and male turbot (Scophthalmus maximus).</title>
        <authorList>
            <person name="Xu H."/>
            <person name="Xu X.-W."/>
            <person name="Shao C."/>
            <person name="Chen S."/>
        </authorList>
    </citation>
    <scope>NUCLEOTIDE SEQUENCE [LARGE SCALE GENOMIC DNA]</scope>
    <source>
        <strain evidence="2">Ysfricsl-2016a</strain>
        <tissue evidence="2">Blood</tissue>
    </source>
</reference>
<evidence type="ECO:0000313" key="4">
    <source>
        <dbReference type="Proteomes" id="UP000438429"/>
    </source>
</evidence>
<dbReference type="Proteomes" id="UP000246464">
    <property type="component" value="Chromosome 3"/>
</dbReference>
<evidence type="ECO:0000313" key="2">
    <source>
        <dbReference type="EMBL" id="KAF0030272.1"/>
    </source>
</evidence>
<evidence type="ECO:0000313" key="3">
    <source>
        <dbReference type="Proteomes" id="UP000246464"/>
    </source>
</evidence>
<sequence length="132" mass="15221">MDITLPRGWQQCALGQLDCRKYTRRRRAKEKGATIRLFRFHAPRPAVSTRSVLRGRCENLCGGALLSFDTLTRKQRKRLYTKRRHAAAAANLSLSVVESCLYEAPLVCWTERTPRPVLLRTQLVKLDNRQPD</sequence>
<reference evidence="1 3" key="1">
    <citation type="submission" date="2017-12" db="EMBL/GenBank/DDBJ databases">
        <title>Integrating genomic resources of turbot (Scophthalmus maximus) in depth evaluation of genetic and physical mapping variation across individuals.</title>
        <authorList>
            <person name="Martinez P."/>
        </authorList>
    </citation>
    <scope>NUCLEOTIDE SEQUENCE [LARGE SCALE GENOMIC DNA]</scope>
</reference>
<dbReference type="EMBL" id="CP026245">
    <property type="protein sequence ID" value="AWO98504.1"/>
    <property type="molecule type" value="Genomic_DNA"/>
</dbReference>
<dbReference type="EMBL" id="VEVO01000015">
    <property type="protein sequence ID" value="KAF0030272.1"/>
    <property type="molecule type" value="Genomic_DNA"/>
</dbReference>
<gene>
    <name evidence="2" type="ORF">F2P81_017003</name>
    <name evidence="1" type="ORF">SMAX5B_008430</name>
</gene>